<reference evidence="3 4" key="1">
    <citation type="journal article" date="2014" name="Proc. Natl. Acad. Sci. U.S.A.">
        <title>Functional type 2 photosynthetic reaction centers found in the rare bacterial phylum Gemmatimonadetes.</title>
        <authorList>
            <person name="Zeng Y."/>
            <person name="Feng F."/>
            <person name="Medova H."/>
            <person name="Dean J."/>
            <person name="Koblizek M."/>
        </authorList>
    </citation>
    <scope>NUCLEOTIDE SEQUENCE [LARGE SCALE GENOMIC DNA]</scope>
    <source>
        <strain evidence="3 4">AP64</strain>
    </source>
</reference>
<dbReference type="RefSeq" id="WP_026848756.1">
    <property type="nucleotide sequence ID" value="NZ_CP011454.1"/>
</dbReference>
<dbReference type="KEGG" id="gph:GEMMAAP_13485"/>
<evidence type="ECO:0000256" key="1">
    <source>
        <dbReference type="SAM" id="MobiDB-lite"/>
    </source>
</evidence>
<feature type="compositionally biased region" description="Low complexity" evidence="1">
    <location>
        <begin position="112"/>
        <end position="133"/>
    </location>
</feature>
<dbReference type="Proteomes" id="UP000076404">
    <property type="component" value="Chromosome"/>
</dbReference>
<keyword evidence="4" id="KW-1185">Reference proteome</keyword>
<feature type="region of interest" description="Disordered" evidence="1">
    <location>
        <begin position="101"/>
        <end position="150"/>
    </location>
</feature>
<accession>A0A143BKI7</accession>
<dbReference type="OrthoDB" id="1524068at2"/>
<evidence type="ECO:0000313" key="4">
    <source>
        <dbReference type="Proteomes" id="UP000076404"/>
    </source>
</evidence>
<reference evidence="3 4" key="2">
    <citation type="journal article" date="2016" name="Environ. Microbiol. Rep.">
        <title>Metagenomic evidence for the presence of phototrophic Gemmatimonadetes bacteria in diverse environments.</title>
        <authorList>
            <person name="Zeng Y."/>
            <person name="Baumbach J."/>
            <person name="Barbosa E.G."/>
            <person name="Azevedo V."/>
            <person name="Zhang C."/>
            <person name="Koblizek M."/>
        </authorList>
    </citation>
    <scope>NUCLEOTIDE SEQUENCE [LARGE SCALE GENOMIC DNA]</scope>
    <source>
        <strain evidence="3 4">AP64</strain>
    </source>
</reference>
<organism evidence="3 4">
    <name type="scientific">Gemmatimonas phototrophica</name>
    <dbReference type="NCBI Taxonomy" id="1379270"/>
    <lineage>
        <taxon>Bacteria</taxon>
        <taxon>Pseudomonadati</taxon>
        <taxon>Gemmatimonadota</taxon>
        <taxon>Gemmatimonadia</taxon>
        <taxon>Gemmatimonadales</taxon>
        <taxon>Gemmatimonadaceae</taxon>
        <taxon>Gemmatimonas</taxon>
    </lineage>
</organism>
<name>A0A143BKI7_9BACT</name>
<evidence type="ECO:0000256" key="2">
    <source>
        <dbReference type="SAM" id="SignalP"/>
    </source>
</evidence>
<proteinExistence type="predicted"/>
<feature type="chain" id="PRO_5007506730" description="DUF4382 domain-containing protein" evidence="2">
    <location>
        <begin position="18"/>
        <end position="302"/>
    </location>
</feature>
<protein>
    <recommendedName>
        <fullName evidence="5">DUF4382 domain-containing protein</fullName>
    </recommendedName>
</protein>
<evidence type="ECO:0000313" key="3">
    <source>
        <dbReference type="EMBL" id="AMW05549.1"/>
    </source>
</evidence>
<dbReference type="eggNOG" id="ENOG5030PKX">
    <property type="taxonomic scope" value="Bacteria"/>
</dbReference>
<keyword evidence="2" id="KW-0732">Signal</keyword>
<sequence length="302" mass="31310">MVRLPNQALSFSLCAGAALLAACGEGTGPNKSAQVGVGFQLATTSASANVQSADGSANTTGSAQVATTPAGFSITSGADVILISKAQIVVKDVKLKSAAATCTDDDDDDDNSSSSIVVAASSSNGKSGSSKQSSSDDDDDDDDDCPTIRVGPYLVDVPVTGADGGRVAVMVPEGTYSSVRLSIHKVSSSDSADLAFRQANPDFRGISIRLQGTYNGQAFTFTHDVNAKLEVPLTAPITIGEGGDDVTVTIDMKDWFVRPNGGLYSPAEGNTPGFVRAKIQNNIRNAFRAFRDKDRDGEDDDR</sequence>
<evidence type="ECO:0008006" key="5">
    <source>
        <dbReference type="Google" id="ProtNLM"/>
    </source>
</evidence>
<dbReference type="PROSITE" id="PS51257">
    <property type="entry name" value="PROKAR_LIPOPROTEIN"/>
    <property type="match status" value="1"/>
</dbReference>
<dbReference type="AlphaFoldDB" id="A0A143BKI7"/>
<gene>
    <name evidence="3" type="ORF">GEMMAAP_13485</name>
</gene>
<feature type="signal peptide" evidence="2">
    <location>
        <begin position="1"/>
        <end position="17"/>
    </location>
</feature>
<dbReference type="EMBL" id="CP011454">
    <property type="protein sequence ID" value="AMW05549.1"/>
    <property type="molecule type" value="Genomic_DNA"/>
</dbReference>
<feature type="compositionally biased region" description="Acidic residues" evidence="1">
    <location>
        <begin position="135"/>
        <end position="145"/>
    </location>
</feature>